<protein>
    <submittedName>
        <fullName evidence="1">Uncharacterized protein</fullName>
    </submittedName>
</protein>
<sequence>MLHVDSEINPKKLLFFGNKDPDKKGIIKKNVHKISNNKTQVSILYKKDRIGNQNPNPEREEE</sequence>
<evidence type="ECO:0000313" key="2">
    <source>
        <dbReference type="Proteomes" id="UP000596661"/>
    </source>
</evidence>
<accession>A0A803R035</accession>
<proteinExistence type="predicted"/>
<dbReference type="EnsemblPlants" id="novel_model_3468_5bd9a17a">
    <property type="protein sequence ID" value="cds.novel_model_3468_5bd9a17a"/>
    <property type="gene ID" value="novel_gene_1841_5bd9a17a"/>
</dbReference>
<reference evidence="1" key="1">
    <citation type="submission" date="2018-11" db="EMBL/GenBank/DDBJ databases">
        <authorList>
            <person name="Grassa J C."/>
        </authorList>
    </citation>
    <scope>NUCLEOTIDE SEQUENCE [LARGE SCALE GENOMIC DNA]</scope>
</reference>
<dbReference type="Proteomes" id="UP000596661">
    <property type="component" value="Chromosome 4"/>
</dbReference>
<evidence type="ECO:0000313" key="1">
    <source>
        <dbReference type="EnsemblPlants" id="cds.novel_model_3468_5bd9a17a"/>
    </source>
</evidence>
<dbReference type="AlphaFoldDB" id="A0A803R035"/>
<name>A0A803R035_CANSA</name>
<dbReference type="Gramene" id="novel_model_3468_5bd9a17a">
    <property type="protein sequence ID" value="cds.novel_model_3468_5bd9a17a"/>
    <property type="gene ID" value="novel_gene_1841_5bd9a17a"/>
</dbReference>
<keyword evidence="2" id="KW-1185">Reference proteome</keyword>
<dbReference type="EMBL" id="UZAU01000388">
    <property type="status" value="NOT_ANNOTATED_CDS"/>
    <property type="molecule type" value="Genomic_DNA"/>
</dbReference>
<reference evidence="1" key="2">
    <citation type="submission" date="2021-03" db="UniProtKB">
        <authorList>
            <consortium name="EnsemblPlants"/>
        </authorList>
    </citation>
    <scope>IDENTIFICATION</scope>
</reference>
<organism evidence="1 2">
    <name type="scientific">Cannabis sativa</name>
    <name type="common">Hemp</name>
    <name type="synonym">Marijuana</name>
    <dbReference type="NCBI Taxonomy" id="3483"/>
    <lineage>
        <taxon>Eukaryota</taxon>
        <taxon>Viridiplantae</taxon>
        <taxon>Streptophyta</taxon>
        <taxon>Embryophyta</taxon>
        <taxon>Tracheophyta</taxon>
        <taxon>Spermatophyta</taxon>
        <taxon>Magnoliopsida</taxon>
        <taxon>eudicotyledons</taxon>
        <taxon>Gunneridae</taxon>
        <taxon>Pentapetalae</taxon>
        <taxon>rosids</taxon>
        <taxon>fabids</taxon>
        <taxon>Rosales</taxon>
        <taxon>Cannabaceae</taxon>
        <taxon>Cannabis</taxon>
    </lineage>
</organism>